<feature type="domain" description="4Fe4S-binding SPASM" evidence="9">
    <location>
        <begin position="259"/>
        <end position="324"/>
    </location>
</feature>
<keyword evidence="4" id="KW-0479">Metal-binding</keyword>
<keyword evidence="11" id="KW-1185">Reference proteome</keyword>
<gene>
    <name evidence="10" type="ORF">CATMQ487_46150</name>
</gene>
<dbReference type="InterPro" id="IPR034391">
    <property type="entry name" value="AdoMet-like_SPASM_containing"/>
</dbReference>
<dbReference type="PANTHER" id="PTHR11228:SF7">
    <property type="entry name" value="PQQA PEPTIDE CYCLASE"/>
    <property type="match status" value="1"/>
</dbReference>
<evidence type="ECO:0000256" key="1">
    <source>
        <dbReference type="ARBA" id="ARBA00001966"/>
    </source>
</evidence>
<proteinExistence type="predicted"/>
<dbReference type="SFLD" id="SFLDS00029">
    <property type="entry name" value="Radical_SAM"/>
    <property type="match status" value="1"/>
</dbReference>
<comment type="cofactor">
    <cofactor evidence="1">
        <name>[4Fe-4S] cluster</name>
        <dbReference type="ChEBI" id="CHEBI:49883"/>
    </cofactor>
</comment>
<sequence>MSPPTFPPTLQSPNRPSIRPSITARIDAITEIAPAWRSTTPPAPRSVKIELTGRCNFRCSFCAHNQRLRQVGEMDRGFFERILPEMRAAGVEELGLFYLGESFLCDWLPEAVACAKRVGFDYVFLTTNGSVSTPDKVEACMAAGLDSLKFSLNYADQAQFESIARVKGPLFEQIAEHVRAAHALREAGGHRCGLFGSYIDYDGEQGERIHAYIDALRPYLDEVYALPLYNQAALIDNDEWRFVQGNRGRAAALRDPLPCWSIFTEGHISFDGRLSACCFDHDQRFSMGDLTRLSFMEAWNSPAFQSLRAAHLRRDVRGTICEQCVACG</sequence>
<organism evidence="10 11">
    <name type="scientific">Sphaerotilus microaerophilus</name>
    <dbReference type="NCBI Taxonomy" id="2914710"/>
    <lineage>
        <taxon>Bacteria</taxon>
        <taxon>Pseudomonadati</taxon>
        <taxon>Pseudomonadota</taxon>
        <taxon>Betaproteobacteria</taxon>
        <taxon>Burkholderiales</taxon>
        <taxon>Sphaerotilaceae</taxon>
        <taxon>Sphaerotilus</taxon>
    </lineage>
</organism>
<dbReference type="PANTHER" id="PTHR11228">
    <property type="entry name" value="RADICAL SAM DOMAIN PROTEIN"/>
    <property type="match status" value="1"/>
</dbReference>
<evidence type="ECO:0008006" key="12">
    <source>
        <dbReference type="Google" id="ProtNLM"/>
    </source>
</evidence>
<dbReference type="Pfam" id="PF04055">
    <property type="entry name" value="Radical_SAM"/>
    <property type="match status" value="1"/>
</dbReference>
<dbReference type="SFLD" id="SFLDG01387">
    <property type="entry name" value="BtrN-like_SPASM_domain_contain"/>
    <property type="match status" value="1"/>
</dbReference>
<dbReference type="Gene3D" id="3.20.20.70">
    <property type="entry name" value="Aldolase class I"/>
    <property type="match status" value="1"/>
</dbReference>
<dbReference type="Pfam" id="PF13186">
    <property type="entry name" value="SPASM"/>
    <property type="match status" value="1"/>
</dbReference>
<dbReference type="EMBL" id="AP025730">
    <property type="protein sequence ID" value="BDI07645.1"/>
    <property type="molecule type" value="Genomic_DNA"/>
</dbReference>
<name>A0ABN6PUR4_9BURK</name>
<dbReference type="CDD" id="cd01335">
    <property type="entry name" value="Radical_SAM"/>
    <property type="match status" value="1"/>
</dbReference>
<keyword evidence="3" id="KW-0949">S-adenosyl-L-methionine</keyword>
<evidence type="ECO:0000256" key="6">
    <source>
        <dbReference type="ARBA" id="ARBA00023004"/>
    </source>
</evidence>
<dbReference type="PROSITE" id="PS01305">
    <property type="entry name" value="MOAA_NIFB_PQQE"/>
    <property type="match status" value="1"/>
</dbReference>
<dbReference type="InterPro" id="IPR007197">
    <property type="entry name" value="rSAM"/>
</dbReference>
<dbReference type="InterPro" id="IPR013785">
    <property type="entry name" value="Aldolase_TIM"/>
</dbReference>
<dbReference type="InterPro" id="IPR000385">
    <property type="entry name" value="MoaA_NifB_PqqE_Fe-S-bd_CS"/>
</dbReference>
<evidence type="ECO:0000259" key="9">
    <source>
        <dbReference type="Pfam" id="PF13186"/>
    </source>
</evidence>
<feature type="domain" description="Radical SAM core" evidence="8">
    <location>
        <begin position="49"/>
        <end position="184"/>
    </location>
</feature>
<reference evidence="10" key="1">
    <citation type="submission" date="2022-04" db="EMBL/GenBank/DDBJ databases">
        <title>Whole genome sequence of Sphaerotilus sp. FB-5.</title>
        <authorList>
            <person name="Takeda M."/>
            <person name="Narihara S."/>
            <person name="Akimoto M."/>
            <person name="Akimoto R."/>
            <person name="Nishiyashiki S."/>
            <person name="Murakami T."/>
        </authorList>
    </citation>
    <scope>NUCLEOTIDE SEQUENCE</scope>
    <source>
        <strain evidence="10">FB-5</strain>
    </source>
</reference>
<keyword evidence="2" id="KW-0004">4Fe-4S</keyword>
<dbReference type="InterPro" id="IPR058240">
    <property type="entry name" value="rSAM_sf"/>
</dbReference>
<dbReference type="Proteomes" id="UP001057498">
    <property type="component" value="Chromosome"/>
</dbReference>
<dbReference type="InterPro" id="IPR023885">
    <property type="entry name" value="4Fe4S-binding_SPASM_dom"/>
</dbReference>
<keyword evidence="7" id="KW-0411">Iron-sulfur</keyword>
<protein>
    <recommendedName>
        <fullName evidence="12">Radical SAM protein</fullName>
    </recommendedName>
</protein>
<dbReference type="SUPFAM" id="SSF102114">
    <property type="entry name" value="Radical SAM enzymes"/>
    <property type="match status" value="1"/>
</dbReference>
<evidence type="ECO:0000256" key="3">
    <source>
        <dbReference type="ARBA" id="ARBA00022691"/>
    </source>
</evidence>
<keyword evidence="6" id="KW-0408">Iron</keyword>
<keyword evidence="5" id="KW-0560">Oxidoreductase</keyword>
<evidence type="ECO:0000259" key="8">
    <source>
        <dbReference type="Pfam" id="PF04055"/>
    </source>
</evidence>
<evidence type="ECO:0000256" key="7">
    <source>
        <dbReference type="ARBA" id="ARBA00023014"/>
    </source>
</evidence>
<evidence type="ECO:0000256" key="5">
    <source>
        <dbReference type="ARBA" id="ARBA00023002"/>
    </source>
</evidence>
<dbReference type="RefSeq" id="WP_251970821.1">
    <property type="nucleotide sequence ID" value="NZ_AP025730.1"/>
</dbReference>
<dbReference type="CDD" id="cd21109">
    <property type="entry name" value="SPASM"/>
    <property type="match status" value="1"/>
</dbReference>
<dbReference type="SFLD" id="SFLDG01067">
    <property type="entry name" value="SPASM/twitch_domain_containing"/>
    <property type="match status" value="1"/>
</dbReference>
<evidence type="ECO:0000313" key="10">
    <source>
        <dbReference type="EMBL" id="BDI07645.1"/>
    </source>
</evidence>
<dbReference type="InterPro" id="IPR050377">
    <property type="entry name" value="Radical_SAM_PqqE_MftC-like"/>
</dbReference>
<evidence type="ECO:0000313" key="11">
    <source>
        <dbReference type="Proteomes" id="UP001057498"/>
    </source>
</evidence>
<evidence type="ECO:0000256" key="2">
    <source>
        <dbReference type="ARBA" id="ARBA00022485"/>
    </source>
</evidence>
<evidence type="ECO:0000256" key="4">
    <source>
        <dbReference type="ARBA" id="ARBA00022723"/>
    </source>
</evidence>
<accession>A0ABN6PUR4</accession>